<evidence type="ECO:0000313" key="1">
    <source>
        <dbReference type="EMBL" id="ADB39700.1"/>
    </source>
</evidence>
<dbReference type="Proteomes" id="UP000002028">
    <property type="component" value="Chromosome"/>
</dbReference>
<proteinExistence type="predicted"/>
<accession>D2QBW5</accession>
<dbReference type="HOGENOM" id="CLU_1585443_0_0_10"/>
<name>D2QBW5_SPILD</name>
<sequence length="168" mass="19522">MFESVTLDPTIWVDQARRLLISAQLPLDELNKAKLLTPSNPNERSQKILCFMPTYMMLAGFALENVIKGLIVCRLPEPRQVKDLKKFFKHDLVSIIPNDIPVSQEENDLLKRLAAFTIWNGRYPMPTEAKHYNNAVLNELLCYKSGDENRVKDLFHRFERLITNEYEG</sequence>
<evidence type="ECO:0000313" key="2">
    <source>
        <dbReference type="Proteomes" id="UP000002028"/>
    </source>
</evidence>
<protein>
    <recommendedName>
        <fullName evidence="3">HEPN domain-containing protein</fullName>
    </recommendedName>
</protein>
<dbReference type="KEGG" id="sli:Slin_3698"/>
<evidence type="ECO:0008006" key="3">
    <source>
        <dbReference type="Google" id="ProtNLM"/>
    </source>
</evidence>
<keyword evidence="2" id="KW-1185">Reference proteome</keyword>
<gene>
    <name evidence="1" type="ordered locus">Slin_3698</name>
</gene>
<dbReference type="EMBL" id="CP001769">
    <property type="protein sequence ID" value="ADB39700.1"/>
    <property type="molecule type" value="Genomic_DNA"/>
</dbReference>
<organism evidence="1 2">
    <name type="scientific">Spirosoma linguale (strain ATCC 33905 / DSM 74 / LMG 10896 / Claus 1)</name>
    <dbReference type="NCBI Taxonomy" id="504472"/>
    <lineage>
        <taxon>Bacteria</taxon>
        <taxon>Pseudomonadati</taxon>
        <taxon>Bacteroidota</taxon>
        <taxon>Cytophagia</taxon>
        <taxon>Cytophagales</taxon>
        <taxon>Cytophagaceae</taxon>
        <taxon>Spirosoma</taxon>
    </lineage>
</organism>
<reference evidence="1 2" key="1">
    <citation type="journal article" date="2010" name="Stand. Genomic Sci.">
        <title>Complete genome sequence of Spirosoma linguale type strain (1).</title>
        <authorList>
            <person name="Lail K."/>
            <person name="Sikorski J."/>
            <person name="Saunders E."/>
            <person name="Lapidus A."/>
            <person name="Glavina Del Rio T."/>
            <person name="Copeland A."/>
            <person name="Tice H."/>
            <person name="Cheng J.-F."/>
            <person name="Lucas S."/>
            <person name="Nolan M."/>
            <person name="Bruce D."/>
            <person name="Goodwin L."/>
            <person name="Pitluck S."/>
            <person name="Ivanova N."/>
            <person name="Mavromatis K."/>
            <person name="Ovchinnikova G."/>
            <person name="Pati A."/>
            <person name="Chen A."/>
            <person name="Palaniappan K."/>
            <person name="Land M."/>
            <person name="Hauser L."/>
            <person name="Chang Y.-J."/>
            <person name="Jeffries C.D."/>
            <person name="Chain P."/>
            <person name="Brettin T."/>
            <person name="Detter J.C."/>
            <person name="Schuetze A."/>
            <person name="Rohde M."/>
            <person name="Tindall B.J."/>
            <person name="Goeker M."/>
            <person name="Bristow J."/>
            <person name="Eisen J.A."/>
            <person name="Markowitz V."/>
            <person name="Hugenholtz P."/>
            <person name="Kyrpides N.C."/>
            <person name="Klenk H.-P."/>
            <person name="Chen F."/>
        </authorList>
    </citation>
    <scope>NUCLEOTIDE SEQUENCE [LARGE SCALE GENOMIC DNA]</scope>
    <source>
        <strain evidence="2">ATCC 33905 / DSM 74 / LMG 10896 / Claus 1</strain>
    </source>
</reference>
<dbReference type="AlphaFoldDB" id="D2QBW5"/>